<name>A0AAV3Z0C6_9GAST</name>
<keyword evidence="2" id="KW-1185">Reference proteome</keyword>
<dbReference type="Proteomes" id="UP000735302">
    <property type="component" value="Unassembled WGS sequence"/>
</dbReference>
<reference evidence="1 2" key="1">
    <citation type="journal article" date="2021" name="Elife">
        <title>Chloroplast acquisition without the gene transfer in kleptoplastic sea slugs, Plakobranchus ocellatus.</title>
        <authorList>
            <person name="Maeda T."/>
            <person name="Takahashi S."/>
            <person name="Yoshida T."/>
            <person name="Shimamura S."/>
            <person name="Takaki Y."/>
            <person name="Nagai Y."/>
            <person name="Toyoda A."/>
            <person name="Suzuki Y."/>
            <person name="Arimoto A."/>
            <person name="Ishii H."/>
            <person name="Satoh N."/>
            <person name="Nishiyama T."/>
            <person name="Hasebe M."/>
            <person name="Maruyama T."/>
            <person name="Minagawa J."/>
            <person name="Obokata J."/>
            <person name="Shigenobu S."/>
        </authorList>
    </citation>
    <scope>NUCLEOTIDE SEQUENCE [LARGE SCALE GENOMIC DNA]</scope>
</reference>
<dbReference type="EMBL" id="BLXT01001819">
    <property type="protein sequence ID" value="GFN87858.1"/>
    <property type="molecule type" value="Genomic_DNA"/>
</dbReference>
<evidence type="ECO:0000313" key="1">
    <source>
        <dbReference type="EMBL" id="GFN87858.1"/>
    </source>
</evidence>
<gene>
    <name evidence="1" type="ORF">PoB_001436400</name>
</gene>
<sequence length="109" mass="12507">MEAESTDCACVEMEISVQSNFRRKWHSDLPVTNCQRIASSHFYTRLSASNSFVPSLLSHIQFSKPQNGGNVRMRVSECKISVVRYLGKRQIGKGGGFERQKREKWRRIG</sequence>
<protein>
    <submittedName>
        <fullName evidence="1">Uncharacterized protein</fullName>
    </submittedName>
</protein>
<organism evidence="1 2">
    <name type="scientific">Plakobranchus ocellatus</name>
    <dbReference type="NCBI Taxonomy" id="259542"/>
    <lineage>
        <taxon>Eukaryota</taxon>
        <taxon>Metazoa</taxon>
        <taxon>Spiralia</taxon>
        <taxon>Lophotrochozoa</taxon>
        <taxon>Mollusca</taxon>
        <taxon>Gastropoda</taxon>
        <taxon>Heterobranchia</taxon>
        <taxon>Euthyneura</taxon>
        <taxon>Panpulmonata</taxon>
        <taxon>Sacoglossa</taxon>
        <taxon>Placobranchoidea</taxon>
        <taxon>Plakobranchidae</taxon>
        <taxon>Plakobranchus</taxon>
    </lineage>
</organism>
<proteinExistence type="predicted"/>
<accession>A0AAV3Z0C6</accession>
<comment type="caution">
    <text evidence="1">The sequence shown here is derived from an EMBL/GenBank/DDBJ whole genome shotgun (WGS) entry which is preliminary data.</text>
</comment>
<dbReference type="AlphaFoldDB" id="A0AAV3Z0C6"/>
<evidence type="ECO:0000313" key="2">
    <source>
        <dbReference type="Proteomes" id="UP000735302"/>
    </source>
</evidence>